<dbReference type="PROSITE" id="PS51379">
    <property type="entry name" value="4FE4S_FER_2"/>
    <property type="match status" value="1"/>
</dbReference>
<keyword evidence="5" id="KW-0809">Transit peptide</keyword>
<dbReference type="GO" id="GO:0071949">
    <property type="term" value="F:FAD binding"/>
    <property type="evidence" value="ECO:0007669"/>
    <property type="project" value="InterPro"/>
</dbReference>
<keyword evidence="3" id="KW-0285">Flavoprotein</keyword>
<dbReference type="InterPro" id="IPR006094">
    <property type="entry name" value="Oxid_FAD_bind_N"/>
</dbReference>
<evidence type="ECO:0000313" key="11">
    <source>
        <dbReference type="Proteomes" id="UP000294830"/>
    </source>
</evidence>
<dbReference type="Pfam" id="PF13183">
    <property type="entry name" value="Fer4_8"/>
    <property type="match status" value="1"/>
</dbReference>
<keyword evidence="6" id="KW-0560">Oxidoreductase</keyword>
<dbReference type="InterPro" id="IPR016167">
    <property type="entry name" value="FAD-bd_PCMH_sub1"/>
</dbReference>
<dbReference type="PANTHER" id="PTHR11748:SF111">
    <property type="entry name" value="D-LACTATE DEHYDROGENASE, MITOCHONDRIAL-RELATED"/>
    <property type="match status" value="1"/>
</dbReference>
<dbReference type="SUPFAM" id="SSF55103">
    <property type="entry name" value="FAD-linked oxidases, C-terminal domain"/>
    <property type="match status" value="1"/>
</dbReference>
<dbReference type="Gene3D" id="3.30.70.2740">
    <property type="match status" value="1"/>
</dbReference>
<evidence type="ECO:0000256" key="6">
    <source>
        <dbReference type="ARBA" id="ARBA00023002"/>
    </source>
</evidence>
<proteinExistence type="inferred from homology"/>
<dbReference type="InterPro" id="IPR036318">
    <property type="entry name" value="FAD-bd_PCMH-like_sf"/>
</dbReference>
<accession>A0A4R2EV84</accession>
<comment type="similarity">
    <text evidence="2">Belongs to the FAD-binding oxidoreductase/transferase type 4 family.</text>
</comment>
<reference evidence="10 11" key="1">
    <citation type="submission" date="2019-03" db="EMBL/GenBank/DDBJ databases">
        <title>Genomic Encyclopedia of Archaeal and Bacterial Type Strains, Phase II (KMG-II): from individual species to whole genera.</title>
        <authorList>
            <person name="Goeker M."/>
        </authorList>
    </citation>
    <scope>NUCLEOTIDE SEQUENCE [LARGE SCALE GENOMIC DNA]</scope>
    <source>
        <strain evidence="10 11">RL-C</strain>
    </source>
</reference>
<dbReference type="OrthoDB" id="9767256at2"/>
<evidence type="ECO:0000256" key="3">
    <source>
        <dbReference type="ARBA" id="ARBA00022630"/>
    </source>
</evidence>
<dbReference type="Gene3D" id="3.30.465.10">
    <property type="match status" value="1"/>
</dbReference>
<dbReference type="SUPFAM" id="SSF56176">
    <property type="entry name" value="FAD-binding/transporter-associated domain-like"/>
    <property type="match status" value="1"/>
</dbReference>
<comment type="cofactor">
    <cofactor evidence="1">
        <name>FAD</name>
        <dbReference type="ChEBI" id="CHEBI:57692"/>
    </cofactor>
</comment>
<protein>
    <recommendedName>
        <fullName evidence="7">D-lactate dehydrogenase (cytochrome)</fullName>
        <ecNumber evidence="7">1.1.2.4</ecNumber>
    </recommendedName>
</protein>
<dbReference type="AlphaFoldDB" id="A0A4R2EV84"/>
<dbReference type="GO" id="GO:0004458">
    <property type="term" value="F:D-lactate dehydrogenase (cytochrome) activity"/>
    <property type="evidence" value="ECO:0007669"/>
    <property type="project" value="UniProtKB-EC"/>
</dbReference>
<keyword evidence="4" id="KW-0274">FAD</keyword>
<organism evidence="10 11">
    <name type="scientific">Acetobacteroides hydrogenigenes</name>
    <dbReference type="NCBI Taxonomy" id="979970"/>
    <lineage>
        <taxon>Bacteria</taxon>
        <taxon>Pseudomonadati</taxon>
        <taxon>Bacteroidota</taxon>
        <taxon>Bacteroidia</taxon>
        <taxon>Bacteroidales</taxon>
        <taxon>Rikenellaceae</taxon>
        <taxon>Acetobacteroides</taxon>
    </lineage>
</organism>
<dbReference type="GO" id="GO:1903457">
    <property type="term" value="P:lactate catabolic process"/>
    <property type="evidence" value="ECO:0007669"/>
    <property type="project" value="TreeGrafter"/>
</dbReference>
<evidence type="ECO:0000256" key="5">
    <source>
        <dbReference type="ARBA" id="ARBA00022946"/>
    </source>
</evidence>
<dbReference type="InterPro" id="IPR009051">
    <property type="entry name" value="Helical_ferredxn"/>
</dbReference>
<dbReference type="InterPro" id="IPR016164">
    <property type="entry name" value="FAD-linked_Oxase-like_C"/>
</dbReference>
<evidence type="ECO:0000259" key="8">
    <source>
        <dbReference type="PROSITE" id="PS51379"/>
    </source>
</evidence>
<gene>
    <name evidence="10" type="ORF">CLV25_106131</name>
</gene>
<dbReference type="RefSeq" id="WP_131839128.1">
    <property type="nucleotide sequence ID" value="NZ_SLWB01000006.1"/>
</dbReference>
<sequence>METIDAAHRAFIQKISAKVNRRYITTRAIDRLAWGTDASFYRQIPQVVVFPETPEEVSYILKCATSHNIPVTFRAAGTSLSGQSITNSVLVVAGKKWEKYSIAPDASQITLQCGIVGQRINEILAPLGRKFSPDPASLKSAMLAGIIMNNASGMNCGTHANSDKVIRSVRMIMPDGFRLDTGDEKSRTEFNNRYPTFCNDLHELRKEILANEELHRWIRYKYSIKNVTGLNILPLIEHSDPFDIITHLMVGSEGTLAFLEEATVTTEPLAPFRASAMVYFDGIREACLAIQRLKTEPVIGAELLDRLALKSVEDKPGMPDFLKTLPDSATAVLFETKAESQHELAENVALIKGIIESYKILMPVEFLDDEKEYSKLWAIRSGIFPSVGAMRPVGTSCLIEDVAFHMDNLPEATAELQQTIAKHGYADGVIYGHALEGNYHFIINQSFDSQSEIDRYEALMNDVIHLVVDKYKGSLKAEHGTGRNMAPFVEYEWGAEAFSIMKRIKVLFDPRGILNPGVIFNDDPHCHIKNLKELSLTNPHVDKCIECGFCEVNCLTYGLTLSSRQRIIVQREIARLEASGEDAALLTDLRKEYAYLGDATCAGDGLCATSCPMGINTAHLTHDVRQANIPQGSFAWKVGNFAANHFAGIKSTLRPVLSAANMAHTVMGSAALGAVTRTLHKTTGIPLWTPSMPKSNKVKPVVQKSSALKVVYFPSCINQTMGAAKGDPDQTPLPDKMMGLLHKAGYEVIFPENMEQLCCGTIWESKGMPDIADRKTKQLEEALWKASNNGEYPVLCDQSPCLYRMRTCIKSMKLYEPAEFIEAFLVDKLEFTPIDEPVALHITCSTTKMQLRDTIIGLAKRCSTNVLVPQEVGCCGFAGDKGFTNPEVNAYALRKLRPQLETANVRQGFSNSRTCEIGLTTNGKIPYMSIVYLVDRVTKPIKQ</sequence>
<dbReference type="Pfam" id="PF02913">
    <property type="entry name" value="FAD-oxidase_C"/>
    <property type="match status" value="1"/>
</dbReference>
<feature type="domain" description="4Fe-4S ferredoxin-type" evidence="8">
    <location>
        <begin position="532"/>
        <end position="564"/>
    </location>
</feature>
<dbReference type="Gene3D" id="1.10.45.10">
    <property type="entry name" value="Vanillyl-alcohol Oxidase, Chain A, domain 4"/>
    <property type="match status" value="1"/>
</dbReference>
<dbReference type="EMBL" id="SLWB01000006">
    <property type="protein sequence ID" value="TCN68549.1"/>
    <property type="molecule type" value="Genomic_DNA"/>
</dbReference>
<comment type="caution">
    <text evidence="10">The sequence shown here is derived from an EMBL/GenBank/DDBJ whole genome shotgun (WGS) entry which is preliminary data.</text>
</comment>
<dbReference type="InterPro" id="IPR016169">
    <property type="entry name" value="FAD-bd_PCMH_sub2"/>
</dbReference>
<keyword evidence="11" id="KW-1185">Reference proteome</keyword>
<dbReference type="Proteomes" id="UP000294830">
    <property type="component" value="Unassembled WGS sequence"/>
</dbReference>
<dbReference type="InterPro" id="IPR004017">
    <property type="entry name" value="Cys_rich_dom"/>
</dbReference>
<dbReference type="InterPro" id="IPR016171">
    <property type="entry name" value="Vanillyl_alc_oxidase_C-sub2"/>
</dbReference>
<dbReference type="InterPro" id="IPR004113">
    <property type="entry name" value="FAD-bd_oxidored_4_C"/>
</dbReference>
<dbReference type="InterPro" id="IPR016166">
    <property type="entry name" value="FAD-bd_PCMH"/>
</dbReference>
<evidence type="ECO:0000259" key="9">
    <source>
        <dbReference type="PROSITE" id="PS51387"/>
    </source>
</evidence>
<dbReference type="PROSITE" id="PS51387">
    <property type="entry name" value="FAD_PCMH"/>
    <property type="match status" value="1"/>
</dbReference>
<dbReference type="GO" id="GO:0008720">
    <property type="term" value="F:D-lactate dehydrogenase (NAD+) activity"/>
    <property type="evidence" value="ECO:0007669"/>
    <property type="project" value="TreeGrafter"/>
</dbReference>
<evidence type="ECO:0000256" key="4">
    <source>
        <dbReference type="ARBA" id="ARBA00022827"/>
    </source>
</evidence>
<evidence type="ECO:0000256" key="7">
    <source>
        <dbReference type="ARBA" id="ARBA00038897"/>
    </source>
</evidence>
<dbReference type="Pfam" id="PF02754">
    <property type="entry name" value="CCG"/>
    <property type="match status" value="2"/>
</dbReference>
<dbReference type="Pfam" id="PF01565">
    <property type="entry name" value="FAD_binding_4"/>
    <property type="match status" value="1"/>
</dbReference>
<dbReference type="GO" id="GO:0051536">
    <property type="term" value="F:iron-sulfur cluster binding"/>
    <property type="evidence" value="ECO:0007669"/>
    <property type="project" value="InterPro"/>
</dbReference>
<name>A0A4R2EV84_9BACT</name>
<dbReference type="EC" id="1.1.2.4" evidence="7"/>
<dbReference type="SUPFAM" id="SSF46548">
    <property type="entry name" value="alpha-helical ferredoxin"/>
    <property type="match status" value="1"/>
</dbReference>
<evidence type="ECO:0000313" key="10">
    <source>
        <dbReference type="EMBL" id="TCN68549.1"/>
    </source>
</evidence>
<dbReference type="InterPro" id="IPR017896">
    <property type="entry name" value="4Fe4S_Fe-S-bd"/>
</dbReference>
<dbReference type="Gene3D" id="3.30.43.10">
    <property type="entry name" value="Uridine Diphospho-n-acetylenolpyruvylglucosamine Reductase, domain 2"/>
    <property type="match status" value="1"/>
</dbReference>
<evidence type="ECO:0000256" key="1">
    <source>
        <dbReference type="ARBA" id="ARBA00001974"/>
    </source>
</evidence>
<feature type="domain" description="FAD-binding PCMH-type" evidence="9">
    <location>
        <begin position="41"/>
        <end position="269"/>
    </location>
</feature>
<dbReference type="FunFam" id="1.10.45.10:FF:000001">
    <property type="entry name" value="D-lactate dehydrogenase mitochondrial"/>
    <property type="match status" value="1"/>
</dbReference>
<dbReference type="PANTHER" id="PTHR11748">
    <property type="entry name" value="D-LACTATE DEHYDROGENASE"/>
    <property type="match status" value="1"/>
</dbReference>
<dbReference type="Gene3D" id="1.10.1060.10">
    <property type="entry name" value="Alpha-helical ferredoxin"/>
    <property type="match status" value="1"/>
</dbReference>
<evidence type="ECO:0000256" key="2">
    <source>
        <dbReference type="ARBA" id="ARBA00008000"/>
    </source>
</evidence>